<dbReference type="PANTHER" id="PTHR21723:SF3">
    <property type="entry name" value="PROTEIN RIC-3"/>
    <property type="match status" value="1"/>
</dbReference>
<dbReference type="GO" id="GO:0034394">
    <property type="term" value="P:protein localization to cell surface"/>
    <property type="evidence" value="ECO:0007669"/>
    <property type="project" value="TreeGrafter"/>
</dbReference>
<feature type="region of interest" description="Disordered" evidence="7">
    <location>
        <begin position="249"/>
        <end position="292"/>
    </location>
</feature>
<dbReference type="PROSITE" id="PS51257">
    <property type="entry name" value="PROKAR_LIPOPROTEIN"/>
    <property type="match status" value="1"/>
</dbReference>
<feature type="transmembrane region" description="Helical" evidence="8">
    <location>
        <begin position="6"/>
        <end position="24"/>
    </location>
</feature>
<evidence type="ECO:0000256" key="7">
    <source>
        <dbReference type="SAM" id="MobiDB-lite"/>
    </source>
</evidence>
<dbReference type="Pfam" id="PF15361">
    <property type="entry name" value="RIC3"/>
    <property type="match status" value="1"/>
</dbReference>
<dbReference type="GO" id="GO:0045202">
    <property type="term" value="C:synapse"/>
    <property type="evidence" value="ECO:0007669"/>
    <property type="project" value="GOC"/>
</dbReference>
<evidence type="ECO:0000256" key="3">
    <source>
        <dbReference type="ARBA" id="ARBA00022692"/>
    </source>
</evidence>
<comment type="caution">
    <text evidence="10">The sequence shown here is derived from an EMBL/GenBank/DDBJ whole genome shotgun (WGS) entry which is preliminary data.</text>
</comment>
<feature type="domain" description="Resistance to inhibitors of cholinesterase protein 3 N-terminal" evidence="9">
    <location>
        <begin position="13"/>
        <end position="213"/>
    </location>
</feature>
<evidence type="ECO:0000256" key="4">
    <source>
        <dbReference type="ARBA" id="ARBA00022824"/>
    </source>
</evidence>
<keyword evidence="11" id="KW-1185">Reference proteome</keyword>
<dbReference type="AlphaFoldDB" id="A0A8S4A225"/>
<gene>
    <name evidence="10" type="ORF">CUNI_LOCUS21357</name>
</gene>
<comment type="subcellular location">
    <subcellularLocation>
        <location evidence="1">Endoplasmic reticulum membrane</location>
    </subcellularLocation>
</comment>
<comment type="similarity">
    <text evidence="2">Belongs to the ric-3 family.</text>
</comment>
<evidence type="ECO:0000256" key="1">
    <source>
        <dbReference type="ARBA" id="ARBA00004586"/>
    </source>
</evidence>
<evidence type="ECO:0000313" key="10">
    <source>
        <dbReference type="EMBL" id="CAG5135799.1"/>
    </source>
</evidence>
<feature type="compositionally biased region" description="Low complexity" evidence="7">
    <location>
        <begin position="82"/>
        <end position="94"/>
    </location>
</feature>
<evidence type="ECO:0000256" key="5">
    <source>
        <dbReference type="ARBA" id="ARBA00022989"/>
    </source>
</evidence>
<dbReference type="OrthoDB" id="10070774at2759"/>
<protein>
    <recommendedName>
        <fullName evidence="9">Resistance to inhibitors of cholinesterase protein 3 N-terminal domain-containing protein</fullName>
    </recommendedName>
</protein>
<reference evidence="10" key="1">
    <citation type="submission" date="2021-04" db="EMBL/GenBank/DDBJ databases">
        <authorList>
            <consortium name="Molecular Ecology Group"/>
        </authorList>
    </citation>
    <scope>NUCLEOTIDE SEQUENCE</scope>
</reference>
<dbReference type="InterPro" id="IPR026160">
    <property type="entry name" value="Ric3"/>
</dbReference>
<dbReference type="EMBL" id="CAJHNH020008456">
    <property type="protein sequence ID" value="CAG5135799.1"/>
    <property type="molecule type" value="Genomic_DNA"/>
</dbReference>
<feature type="region of interest" description="Disordered" evidence="7">
    <location>
        <begin position="63"/>
        <end position="97"/>
    </location>
</feature>
<feature type="transmembrane region" description="Helical" evidence="8">
    <location>
        <begin position="100"/>
        <end position="122"/>
    </location>
</feature>
<evidence type="ECO:0000313" key="11">
    <source>
        <dbReference type="Proteomes" id="UP000678393"/>
    </source>
</evidence>
<dbReference type="GO" id="GO:0043025">
    <property type="term" value="C:neuronal cell body"/>
    <property type="evidence" value="ECO:0007669"/>
    <property type="project" value="TreeGrafter"/>
</dbReference>
<dbReference type="InterPro" id="IPR032763">
    <property type="entry name" value="RIC3_N"/>
</dbReference>
<keyword evidence="6 8" id="KW-0472">Membrane</keyword>
<dbReference type="GO" id="GO:0005789">
    <property type="term" value="C:endoplasmic reticulum membrane"/>
    <property type="evidence" value="ECO:0007669"/>
    <property type="project" value="UniProtKB-SubCell"/>
</dbReference>
<proteinExistence type="inferred from homology"/>
<sequence>MSPIKAFGTVAVMVACFVVIYPRFMHPFVLKAFGLYEPPKKDTEDNMYPPHLKAMPPGAAKHAAAAEDTRKHLRQSPPHPGMRAAAEMQRQQAQPGSGRGMMGVVLPMYAIGIVLYLVYTLFKVFNKPKNDSWDDGSPYENRMETDYSLDRMGLPSIYDGAGDVHNIYNDEQQRKQLERLLTRIDDKNVSVDEMRMLQKRLEETEAHMCRILKAMQAVHSNVNTEEDLSESEVTFSFCQSKKLATAVVGENQNKEEKLDSTSKAEYVGDEKKSAENTETKIRHRRSKYDNEQ</sequence>
<dbReference type="Proteomes" id="UP000678393">
    <property type="component" value="Unassembled WGS sequence"/>
</dbReference>
<dbReference type="GO" id="GO:0007271">
    <property type="term" value="P:synaptic transmission, cholinergic"/>
    <property type="evidence" value="ECO:0007669"/>
    <property type="project" value="TreeGrafter"/>
</dbReference>
<evidence type="ECO:0000256" key="8">
    <source>
        <dbReference type="SAM" id="Phobius"/>
    </source>
</evidence>
<accession>A0A8S4A225</accession>
<evidence type="ECO:0000256" key="2">
    <source>
        <dbReference type="ARBA" id="ARBA00008538"/>
    </source>
</evidence>
<keyword evidence="5 8" id="KW-1133">Transmembrane helix</keyword>
<dbReference type="GO" id="GO:0043005">
    <property type="term" value="C:neuron projection"/>
    <property type="evidence" value="ECO:0007669"/>
    <property type="project" value="TreeGrafter"/>
</dbReference>
<evidence type="ECO:0000259" key="9">
    <source>
        <dbReference type="Pfam" id="PF15361"/>
    </source>
</evidence>
<feature type="compositionally biased region" description="Basic and acidic residues" evidence="7">
    <location>
        <begin position="252"/>
        <end position="280"/>
    </location>
</feature>
<name>A0A8S4A225_9EUPU</name>
<organism evidence="10 11">
    <name type="scientific">Candidula unifasciata</name>
    <dbReference type="NCBI Taxonomy" id="100452"/>
    <lineage>
        <taxon>Eukaryota</taxon>
        <taxon>Metazoa</taxon>
        <taxon>Spiralia</taxon>
        <taxon>Lophotrochozoa</taxon>
        <taxon>Mollusca</taxon>
        <taxon>Gastropoda</taxon>
        <taxon>Heterobranchia</taxon>
        <taxon>Euthyneura</taxon>
        <taxon>Panpulmonata</taxon>
        <taxon>Eupulmonata</taxon>
        <taxon>Stylommatophora</taxon>
        <taxon>Helicina</taxon>
        <taxon>Helicoidea</taxon>
        <taxon>Geomitridae</taxon>
        <taxon>Candidula</taxon>
    </lineage>
</organism>
<dbReference type="PANTHER" id="PTHR21723">
    <property type="entry name" value="RESISTANCE TO INHIBITORS OF CHOLINESTERASE PROTEIN 3 RIC3"/>
    <property type="match status" value="1"/>
</dbReference>
<keyword evidence="4" id="KW-0256">Endoplasmic reticulum</keyword>
<keyword evidence="3 8" id="KW-0812">Transmembrane</keyword>
<evidence type="ECO:0000256" key="6">
    <source>
        <dbReference type="ARBA" id="ARBA00023136"/>
    </source>
</evidence>